<dbReference type="PANTHER" id="PTHR44147:SF2">
    <property type="entry name" value="DEHYDROGENASE_REDUCTASE SDR FAMILY MEMBER 1"/>
    <property type="match status" value="1"/>
</dbReference>
<dbReference type="SUPFAM" id="SSF51735">
    <property type="entry name" value="NAD(P)-binding Rossmann-fold domains"/>
    <property type="match status" value="1"/>
</dbReference>
<organism evidence="1 2">
    <name type="scientific">Thelohanellus kitauei</name>
    <name type="common">Myxosporean</name>
    <dbReference type="NCBI Taxonomy" id="669202"/>
    <lineage>
        <taxon>Eukaryota</taxon>
        <taxon>Metazoa</taxon>
        <taxon>Cnidaria</taxon>
        <taxon>Myxozoa</taxon>
        <taxon>Myxosporea</taxon>
        <taxon>Bivalvulida</taxon>
        <taxon>Platysporina</taxon>
        <taxon>Myxobolidae</taxon>
        <taxon>Thelohanellus</taxon>
    </lineage>
</organism>
<evidence type="ECO:0000313" key="2">
    <source>
        <dbReference type="Proteomes" id="UP000031668"/>
    </source>
</evidence>
<dbReference type="AlphaFoldDB" id="A0A0C2N419"/>
<name>A0A0C2N419_THEKT</name>
<gene>
    <name evidence="1" type="ORF">RF11_00366</name>
</gene>
<comment type="caution">
    <text evidence="1">The sequence shown here is derived from an EMBL/GenBank/DDBJ whole genome shotgun (WGS) entry which is preliminary data.</text>
</comment>
<proteinExistence type="predicted"/>
<sequence>MAVEMGQELKSHGITVVSLWPGLVRTEILTKLYKEGKLESLGQLWQYSESVEFTGRAIAHLSADKDVIQNTGKILIVAELANKYGFSDIDGKYPPSLFAIKCFVGRYLPSISSYIPNFFRVPKSLATWYYGKF</sequence>
<dbReference type="Proteomes" id="UP000031668">
    <property type="component" value="Unassembled WGS sequence"/>
</dbReference>
<protein>
    <submittedName>
        <fullName evidence="1">Dehydrogenase/reductase SDR family member 1</fullName>
    </submittedName>
</protein>
<dbReference type="EMBL" id="JWZT01001864">
    <property type="protein sequence ID" value="KII71070.1"/>
    <property type="molecule type" value="Genomic_DNA"/>
</dbReference>
<dbReference type="OrthoDB" id="5980282at2759"/>
<evidence type="ECO:0000313" key="1">
    <source>
        <dbReference type="EMBL" id="KII71070.1"/>
    </source>
</evidence>
<dbReference type="Gene3D" id="3.40.50.720">
    <property type="entry name" value="NAD(P)-binding Rossmann-like Domain"/>
    <property type="match status" value="1"/>
</dbReference>
<dbReference type="InterPro" id="IPR036291">
    <property type="entry name" value="NAD(P)-bd_dom_sf"/>
</dbReference>
<reference evidence="1 2" key="1">
    <citation type="journal article" date="2014" name="Genome Biol. Evol.">
        <title>The genome of the myxosporean Thelohanellus kitauei shows adaptations to nutrient acquisition within its fish host.</title>
        <authorList>
            <person name="Yang Y."/>
            <person name="Xiong J."/>
            <person name="Zhou Z."/>
            <person name="Huo F."/>
            <person name="Miao W."/>
            <person name="Ran C."/>
            <person name="Liu Y."/>
            <person name="Zhang J."/>
            <person name="Feng J."/>
            <person name="Wang M."/>
            <person name="Wang M."/>
            <person name="Wang L."/>
            <person name="Yao B."/>
        </authorList>
    </citation>
    <scope>NUCLEOTIDE SEQUENCE [LARGE SCALE GENOMIC DNA]</scope>
    <source>
        <strain evidence="1">Wuqing</strain>
    </source>
</reference>
<dbReference type="OMA" id="MSACATI"/>
<keyword evidence="2" id="KW-1185">Reference proteome</keyword>
<dbReference type="PANTHER" id="PTHR44147">
    <property type="entry name" value="DEHYDROGENASE/REDUCTASE SDR FAMILY MEMBER 1"/>
    <property type="match status" value="1"/>
</dbReference>
<accession>A0A0C2N419</accession>